<organism evidence="1 2">
    <name type="scientific">Gossypium lobatum</name>
    <dbReference type="NCBI Taxonomy" id="34289"/>
    <lineage>
        <taxon>Eukaryota</taxon>
        <taxon>Viridiplantae</taxon>
        <taxon>Streptophyta</taxon>
        <taxon>Embryophyta</taxon>
        <taxon>Tracheophyta</taxon>
        <taxon>Spermatophyta</taxon>
        <taxon>Magnoliopsida</taxon>
        <taxon>eudicotyledons</taxon>
        <taxon>Gunneridae</taxon>
        <taxon>Pentapetalae</taxon>
        <taxon>rosids</taxon>
        <taxon>malvids</taxon>
        <taxon>Malvales</taxon>
        <taxon>Malvaceae</taxon>
        <taxon>Malvoideae</taxon>
        <taxon>Gossypium</taxon>
    </lineage>
</organism>
<protein>
    <submittedName>
        <fullName evidence="1">Uncharacterized protein</fullName>
    </submittedName>
</protein>
<name>A0A7J8NG92_9ROSI</name>
<comment type="caution">
    <text evidence="1">The sequence shown here is derived from an EMBL/GenBank/DDBJ whole genome shotgun (WGS) entry which is preliminary data.</text>
</comment>
<reference evidence="1 2" key="1">
    <citation type="journal article" date="2019" name="Genome Biol. Evol.">
        <title>Insights into the evolution of the New World diploid cottons (Gossypium, subgenus Houzingenia) based on genome sequencing.</title>
        <authorList>
            <person name="Grover C.E."/>
            <person name="Arick M.A. 2nd"/>
            <person name="Thrash A."/>
            <person name="Conover J.L."/>
            <person name="Sanders W.S."/>
            <person name="Peterson D.G."/>
            <person name="Frelichowski J.E."/>
            <person name="Scheffler J.A."/>
            <person name="Scheffler B.E."/>
            <person name="Wendel J.F."/>
        </authorList>
    </citation>
    <scope>NUCLEOTIDE SEQUENCE [LARGE SCALE GENOMIC DNA]</scope>
    <source>
        <strain evidence="1">157</strain>
        <tissue evidence="1">Leaf</tissue>
    </source>
</reference>
<sequence length="30" mass="3340">MRFYIGAETSTGSLCLEFGELSAVSRDSRR</sequence>
<keyword evidence="2" id="KW-1185">Reference proteome</keyword>
<evidence type="ECO:0000313" key="1">
    <source>
        <dbReference type="EMBL" id="MBA0575873.1"/>
    </source>
</evidence>
<accession>A0A7J8NG92</accession>
<evidence type="ECO:0000313" key="2">
    <source>
        <dbReference type="Proteomes" id="UP000593572"/>
    </source>
</evidence>
<dbReference type="Proteomes" id="UP000593572">
    <property type="component" value="Unassembled WGS sequence"/>
</dbReference>
<dbReference type="AlphaFoldDB" id="A0A7J8NG92"/>
<dbReference type="EMBL" id="JABEZX010302230">
    <property type="protein sequence ID" value="MBA0575873.1"/>
    <property type="molecule type" value="Genomic_DNA"/>
</dbReference>
<proteinExistence type="predicted"/>
<gene>
    <name evidence="1" type="ORF">Golob_024599</name>
</gene>